<organism evidence="2 3">
    <name type="scientific">Symbiodinium natans</name>
    <dbReference type="NCBI Taxonomy" id="878477"/>
    <lineage>
        <taxon>Eukaryota</taxon>
        <taxon>Sar</taxon>
        <taxon>Alveolata</taxon>
        <taxon>Dinophyceae</taxon>
        <taxon>Suessiales</taxon>
        <taxon>Symbiodiniaceae</taxon>
        <taxon>Symbiodinium</taxon>
    </lineage>
</organism>
<evidence type="ECO:0000313" key="3">
    <source>
        <dbReference type="Proteomes" id="UP000604046"/>
    </source>
</evidence>
<comment type="caution">
    <text evidence="2">The sequence shown here is derived from an EMBL/GenBank/DDBJ whole genome shotgun (WGS) entry which is preliminary data.</text>
</comment>
<gene>
    <name evidence="2" type="ORF">SNAT2548_LOCUS10833</name>
</gene>
<reference evidence="2" key="1">
    <citation type="submission" date="2021-02" db="EMBL/GenBank/DDBJ databases">
        <authorList>
            <person name="Dougan E. K."/>
            <person name="Rhodes N."/>
            <person name="Thang M."/>
            <person name="Chan C."/>
        </authorList>
    </citation>
    <scope>NUCLEOTIDE SEQUENCE</scope>
</reference>
<dbReference type="Proteomes" id="UP000604046">
    <property type="component" value="Unassembled WGS sequence"/>
</dbReference>
<sequence length="111" mass="11929">MAGDPVDSFDYPGGVPLHRQDSVDSSSSGDSGPMMTRRDADGHLASTSASARRRREASLDFCPEAQLDQVIDGESPATVRSKDIETAAQEADDVRPFLEPDADKSNWCAVM</sequence>
<evidence type="ECO:0000256" key="1">
    <source>
        <dbReference type="SAM" id="MobiDB-lite"/>
    </source>
</evidence>
<accession>A0A812L8E2</accession>
<evidence type="ECO:0000313" key="2">
    <source>
        <dbReference type="EMBL" id="CAE7240932.1"/>
    </source>
</evidence>
<keyword evidence="3" id="KW-1185">Reference proteome</keyword>
<feature type="compositionally biased region" description="Low complexity" evidence="1">
    <location>
        <begin position="23"/>
        <end position="32"/>
    </location>
</feature>
<dbReference type="OrthoDB" id="429137at2759"/>
<dbReference type="EMBL" id="CAJNDS010000924">
    <property type="protein sequence ID" value="CAE7240932.1"/>
    <property type="molecule type" value="Genomic_DNA"/>
</dbReference>
<dbReference type="AlphaFoldDB" id="A0A812L8E2"/>
<protein>
    <submittedName>
        <fullName evidence="2">Uncharacterized protein</fullName>
    </submittedName>
</protein>
<feature type="region of interest" description="Disordered" evidence="1">
    <location>
        <begin position="1"/>
        <end position="57"/>
    </location>
</feature>
<proteinExistence type="predicted"/>
<name>A0A812L8E2_9DINO</name>